<dbReference type="Gene3D" id="3.60.15.10">
    <property type="entry name" value="Ribonuclease Z/Hydroxyacylglutathione hydrolase-like"/>
    <property type="match status" value="1"/>
</dbReference>
<sequence length="406" mass="46862">MLRCILLKNRFVFNKILDDLYLIRQIDLDTKYFESIWEIPEGVVYNSYVLNTSNGSIVFDTVKKNYCSEYIEFLDKNINLKNVKYIVSHHGEPDHSGCVKELSDETNAVVIGHPILGRELSSFYNLTRFKPVNDGESLKIGEYTLVFHYLPWLHWPETIVSHIVEKNVLLTCDIFGSYGVYFNEIYFDELSVEKQREYLIRARKYFANIIGYYREWVLKNIEKTSSIGLKPEIALPAHGLAYRGDSIDLIKEYYLKWSRGEVIDKKIVIVYTSMYRFVEETVNDLASILGENGFKPIVFGFNDTYRSSISDIIGELIDCETIVLATSSYDSSVFPIAKLVAELIVKKIPRNKNIVVLGAYGWGYRVSRELSDIFVKNGFNVKTFDYQAGQHKSIIREIFDKITGSS</sequence>
<dbReference type="InterPro" id="IPR036866">
    <property type="entry name" value="RibonucZ/Hydroxyglut_hydro"/>
</dbReference>
<reference evidence="2" key="1">
    <citation type="journal article" date="2020" name="mSystems">
        <title>Genome- and Community-Level Interaction Insights into Carbon Utilization and Element Cycling Functions of Hydrothermarchaeota in Hydrothermal Sediment.</title>
        <authorList>
            <person name="Zhou Z."/>
            <person name="Liu Y."/>
            <person name="Xu W."/>
            <person name="Pan J."/>
            <person name="Luo Z.H."/>
            <person name="Li M."/>
        </authorList>
    </citation>
    <scope>NUCLEOTIDE SEQUENCE [LARGE SCALE GENOMIC DNA]</scope>
    <source>
        <strain evidence="3">SpSt-622</strain>
        <strain evidence="2">SpSt-642</strain>
    </source>
</reference>
<gene>
    <name evidence="3" type="ORF">ENT92_01950</name>
    <name evidence="2" type="ORF">ENU14_04945</name>
</gene>
<dbReference type="InterPro" id="IPR001279">
    <property type="entry name" value="Metallo-B-lactamas"/>
</dbReference>
<dbReference type="EMBL" id="DTBJ01000038">
    <property type="protein sequence ID" value="HGM58912.1"/>
    <property type="molecule type" value="Genomic_DNA"/>
</dbReference>
<feature type="domain" description="Metallo-beta-lactamase" evidence="1">
    <location>
        <begin position="44"/>
        <end position="238"/>
    </location>
</feature>
<dbReference type="Pfam" id="PF19583">
    <property type="entry name" value="ODP"/>
    <property type="match status" value="1"/>
</dbReference>
<dbReference type="Gene3D" id="3.40.50.360">
    <property type="match status" value="1"/>
</dbReference>
<dbReference type="PANTHER" id="PTHR43717">
    <property type="entry name" value="ANAEROBIC NITRIC OXIDE REDUCTASE FLAVORUBREDOXIN"/>
    <property type="match status" value="1"/>
</dbReference>
<comment type="caution">
    <text evidence="2">The sequence shown here is derived from an EMBL/GenBank/DDBJ whole genome shotgun (WGS) entry which is preliminary data.</text>
</comment>
<dbReference type="SUPFAM" id="SSF52218">
    <property type="entry name" value="Flavoproteins"/>
    <property type="match status" value="1"/>
</dbReference>
<name>A0A7C4D8R6_STAMA</name>
<organism evidence="2">
    <name type="scientific">Staphylothermus marinus</name>
    <dbReference type="NCBI Taxonomy" id="2280"/>
    <lineage>
        <taxon>Archaea</taxon>
        <taxon>Thermoproteota</taxon>
        <taxon>Thermoprotei</taxon>
        <taxon>Desulfurococcales</taxon>
        <taxon>Desulfurococcaceae</taxon>
        <taxon>Staphylothermus</taxon>
    </lineage>
</organism>
<accession>A0A7C4D8R6</accession>
<dbReference type="PANTHER" id="PTHR43717:SF1">
    <property type="entry name" value="ANAEROBIC NITRIC OXIDE REDUCTASE FLAVORUBREDOXIN"/>
    <property type="match status" value="1"/>
</dbReference>
<dbReference type="InterPro" id="IPR029039">
    <property type="entry name" value="Flavoprotein-like_sf"/>
</dbReference>
<dbReference type="SMART" id="SM00849">
    <property type="entry name" value="Lactamase_B"/>
    <property type="match status" value="1"/>
</dbReference>
<dbReference type="InterPro" id="IPR045761">
    <property type="entry name" value="ODP_dom"/>
</dbReference>
<evidence type="ECO:0000259" key="1">
    <source>
        <dbReference type="SMART" id="SM00849"/>
    </source>
</evidence>
<dbReference type="CDD" id="cd07709">
    <property type="entry name" value="flavodiiron_proteins_MBL-fold"/>
    <property type="match status" value="1"/>
</dbReference>
<evidence type="ECO:0000313" key="3">
    <source>
        <dbReference type="EMBL" id="HGU64965.1"/>
    </source>
</evidence>
<proteinExistence type="predicted"/>
<dbReference type="EMBL" id="DTAN01000077">
    <property type="protein sequence ID" value="HGU64965.1"/>
    <property type="molecule type" value="Genomic_DNA"/>
</dbReference>
<dbReference type="AlphaFoldDB" id="A0A7C4D8R6"/>
<dbReference type="SUPFAM" id="SSF56281">
    <property type="entry name" value="Metallo-hydrolase/oxidoreductase"/>
    <property type="match status" value="1"/>
</dbReference>
<evidence type="ECO:0000313" key="2">
    <source>
        <dbReference type="EMBL" id="HGM58912.1"/>
    </source>
</evidence>
<protein>
    <submittedName>
        <fullName evidence="2">FprA family A-type flavoprotein</fullName>
    </submittedName>
</protein>